<keyword evidence="3" id="KW-1185">Reference proteome</keyword>
<dbReference type="PANTHER" id="PTHR43037:SF1">
    <property type="entry name" value="BLL1128 PROTEIN"/>
    <property type="match status" value="1"/>
</dbReference>
<keyword evidence="1" id="KW-0732">Signal</keyword>
<evidence type="ECO:0000313" key="3">
    <source>
        <dbReference type="Proteomes" id="UP001193680"/>
    </source>
</evidence>
<dbReference type="InterPro" id="IPR050955">
    <property type="entry name" value="Plant_Biomass_Hydrol_Est"/>
</dbReference>
<gene>
    <name evidence="2" type="ORF">H8792_012130</name>
</gene>
<name>A0ABS0C046_9GAMM</name>
<reference evidence="2 3" key="1">
    <citation type="submission" date="2020-06" db="EMBL/GenBank/DDBJ databases">
        <authorList>
            <person name="Scott K."/>
        </authorList>
    </citation>
    <scope>NUCLEOTIDE SEQUENCE [LARGE SCALE GENOMIC DNA]</scope>
    <source>
        <strain evidence="2 3">HH1</strain>
    </source>
</reference>
<sequence>MNRNSHTYLSRRFGLLFIFFSVIFFYSAKVESVDDLTHYQLKVDGIDRTYHVHYPPNFAQRVQASIPLFLFLHGGGKSSGEDIAWRIGLNEIADKNGVIAVYPDGVGSQWNDGRNSHLRKGEDISRIDDVHFFSVLLDHLQKMPQVNARKTFVAGASNGGMMTLRLGCELSGRFTAIAAIIANIPKNILGSCHPRPELPVLIMNGTKDPLVPWKGGEMKFLGSEGGKVTSTAENVAFWVANNHCALTPEHRKLQDKVSRDRSTVEVFNYDRCDGHSRVVLYQVNNGGHHIPGIESPELRFLFGNKNMDIQAIPEIWAFFKRYL</sequence>
<evidence type="ECO:0000313" key="2">
    <source>
        <dbReference type="EMBL" id="MBF6059094.1"/>
    </source>
</evidence>
<proteinExistence type="predicted"/>
<comment type="caution">
    <text evidence="2">The sequence shown here is derived from an EMBL/GenBank/DDBJ whole genome shotgun (WGS) entry which is preliminary data.</text>
</comment>
<dbReference type="InterPro" id="IPR029058">
    <property type="entry name" value="AB_hydrolase_fold"/>
</dbReference>
<accession>A0ABS0C046</accession>
<dbReference type="EMBL" id="JACBGI020000041">
    <property type="protein sequence ID" value="MBF6059094.1"/>
    <property type="molecule type" value="Genomic_DNA"/>
</dbReference>
<dbReference type="RefSeq" id="WP_185979231.1">
    <property type="nucleotide sequence ID" value="NZ_JACBGI020000041.1"/>
</dbReference>
<reference evidence="2 3" key="2">
    <citation type="submission" date="2020-11" db="EMBL/GenBank/DDBJ databases">
        <title>Sulfur oxidizing isolate from Hospital Hole Sinkhole.</title>
        <authorList>
            <person name="Scott K.M."/>
        </authorList>
    </citation>
    <scope>NUCLEOTIDE SEQUENCE [LARGE SCALE GENOMIC DNA]</scope>
    <source>
        <strain evidence="2 3">HH1</strain>
    </source>
</reference>
<organism evidence="2 3">
    <name type="scientific">Thiomicrorhabdus heinhorstiae</name>
    <dbReference type="NCBI Taxonomy" id="2748010"/>
    <lineage>
        <taxon>Bacteria</taxon>
        <taxon>Pseudomonadati</taxon>
        <taxon>Pseudomonadota</taxon>
        <taxon>Gammaproteobacteria</taxon>
        <taxon>Thiotrichales</taxon>
        <taxon>Piscirickettsiaceae</taxon>
        <taxon>Thiomicrorhabdus</taxon>
    </lineage>
</organism>
<dbReference type="Gene3D" id="3.40.50.1820">
    <property type="entry name" value="alpha/beta hydrolase"/>
    <property type="match status" value="1"/>
</dbReference>
<protein>
    <submittedName>
        <fullName evidence="2">Esterase</fullName>
    </submittedName>
</protein>
<dbReference type="Proteomes" id="UP001193680">
    <property type="component" value="Unassembled WGS sequence"/>
</dbReference>
<evidence type="ECO:0000256" key="1">
    <source>
        <dbReference type="ARBA" id="ARBA00022729"/>
    </source>
</evidence>
<dbReference type="SUPFAM" id="SSF53474">
    <property type="entry name" value="alpha/beta-Hydrolases"/>
    <property type="match status" value="1"/>
</dbReference>
<dbReference type="PANTHER" id="PTHR43037">
    <property type="entry name" value="UNNAMED PRODUCT-RELATED"/>
    <property type="match status" value="1"/>
</dbReference>